<dbReference type="InterPro" id="IPR027417">
    <property type="entry name" value="P-loop_NTPase"/>
</dbReference>
<dbReference type="NCBIfam" id="TIGR02203">
    <property type="entry name" value="MsbA_lipidA"/>
    <property type="match status" value="1"/>
</dbReference>
<dbReference type="SMART" id="SM00382">
    <property type="entry name" value="AAA"/>
    <property type="match status" value="1"/>
</dbReference>
<dbReference type="SUPFAM" id="SSF90123">
    <property type="entry name" value="ABC transporter transmembrane region"/>
    <property type="match status" value="1"/>
</dbReference>
<evidence type="ECO:0000256" key="1">
    <source>
        <dbReference type="ARBA" id="ARBA00004651"/>
    </source>
</evidence>
<dbReference type="InterPro" id="IPR017871">
    <property type="entry name" value="ABC_transporter-like_CS"/>
</dbReference>
<evidence type="ECO:0000259" key="13">
    <source>
        <dbReference type="PROSITE" id="PS50893"/>
    </source>
</evidence>
<dbReference type="PROSITE" id="PS50929">
    <property type="entry name" value="ABC_TM1F"/>
    <property type="match status" value="1"/>
</dbReference>
<keyword evidence="6" id="KW-0547">Nucleotide-binding</keyword>
<evidence type="ECO:0000256" key="12">
    <source>
        <dbReference type="SAM" id="Phobius"/>
    </source>
</evidence>
<dbReference type="InterPro" id="IPR011527">
    <property type="entry name" value="ABC1_TM_dom"/>
</dbReference>
<keyword evidence="9 12" id="KW-1133">Transmembrane helix</keyword>
<dbReference type="GO" id="GO:0015421">
    <property type="term" value="F:ABC-type oligopeptide transporter activity"/>
    <property type="evidence" value="ECO:0007669"/>
    <property type="project" value="TreeGrafter"/>
</dbReference>
<evidence type="ECO:0000259" key="14">
    <source>
        <dbReference type="PROSITE" id="PS50929"/>
    </source>
</evidence>
<evidence type="ECO:0000256" key="10">
    <source>
        <dbReference type="ARBA" id="ARBA00023055"/>
    </source>
</evidence>
<evidence type="ECO:0000256" key="2">
    <source>
        <dbReference type="ARBA" id="ARBA00022448"/>
    </source>
</evidence>
<feature type="transmembrane region" description="Helical" evidence="12">
    <location>
        <begin position="159"/>
        <end position="176"/>
    </location>
</feature>
<keyword evidence="2" id="KW-0813">Transport</keyword>
<evidence type="ECO:0000256" key="8">
    <source>
        <dbReference type="ARBA" id="ARBA00022967"/>
    </source>
</evidence>
<keyword evidence="11 12" id="KW-0472">Membrane</keyword>
<dbReference type="EC" id="3.6.3.-" evidence="15"/>
<organism evidence="15 16">
    <name type="scientific">Acinetobacter bouvetii</name>
    <dbReference type="NCBI Taxonomy" id="202951"/>
    <lineage>
        <taxon>Bacteria</taxon>
        <taxon>Pseudomonadati</taxon>
        <taxon>Pseudomonadota</taxon>
        <taxon>Gammaproteobacteria</taxon>
        <taxon>Moraxellales</taxon>
        <taxon>Moraxellaceae</taxon>
        <taxon>Acinetobacter</taxon>
    </lineage>
</organism>
<keyword evidence="8" id="KW-1278">Translocase</keyword>
<evidence type="ECO:0000256" key="9">
    <source>
        <dbReference type="ARBA" id="ARBA00022989"/>
    </source>
</evidence>
<gene>
    <name evidence="15" type="primary">msbA</name>
    <name evidence="15" type="ORF">SFB21_1274</name>
</gene>
<comment type="caution">
    <text evidence="15">The sequence shown here is derived from an EMBL/GenBank/DDBJ whole genome shotgun (WGS) entry which is preliminary data.</text>
</comment>
<dbReference type="PANTHER" id="PTHR43394">
    <property type="entry name" value="ATP-DEPENDENT PERMEASE MDL1, MITOCHONDRIAL"/>
    <property type="match status" value="1"/>
</dbReference>
<keyword evidence="4" id="KW-0997">Cell inner membrane</keyword>
<evidence type="ECO:0000256" key="7">
    <source>
        <dbReference type="ARBA" id="ARBA00022840"/>
    </source>
</evidence>
<dbReference type="InterPro" id="IPR003439">
    <property type="entry name" value="ABC_transporter-like_ATP-bd"/>
</dbReference>
<dbReference type="GO" id="GO:0016887">
    <property type="term" value="F:ATP hydrolysis activity"/>
    <property type="evidence" value="ECO:0007669"/>
    <property type="project" value="InterPro"/>
</dbReference>
<dbReference type="PROSITE" id="PS00211">
    <property type="entry name" value="ABC_TRANSPORTER_1"/>
    <property type="match status" value="1"/>
</dbReference>
<keyword evidence="3" id="KW-1003">Cell membrane</keyword>
<dbReference type="AlphaFoldDB" id="A0A811GC84"/>
<keyword evidence="7 15" id="KW-0067">ATP-binding</keyword>
<feature type="transmembrane region" description="Helical" evidence="12">
    <location>
        <begin position="18"/>
        <end position="39"/>
    </location>
</feature>
<protein>
    <submittedName>
        <fullName evidence="15">Lipid A export ATP-binding/permease protein MsbA</fullName>
        <ecNumber evidence="15">3.6.3.-</ecNumber>
    </submittedName>
</protein>
<dbReference type="Gene3D" id="3.40.50.300">
    <property type="entry name" value="P-loop containing nucleotide triphosphate hydrolases"/>
    <property type="match status" value="1"/>
</dbReference>
<keyword evidence="15" id="KW-0378">Hydrolase</keyword>
<evidence type="ECO:0000256" key="4">
    <source>
        <dbReference type="ARBA" id="ARBA00022519"/>
    </source>
</evidence>
<evidence type="ECO:0000256" key="5">
    <source>
        <dbReference type="ARBA" id="ARBA00022692"/>
    </source>
</evidence>
<dbReference type="FunFam" id="3.40.50.300:FF:000218">
    <property type="entry name" value="Multidrug ABC transporter ATP-binding protein"/>
    <property type="match status" value="1"/>
</dbReference>
<dbReference type="InterPro" id="IPR036640">
    <property type="entry name" value="ABC1_TM_sf"/>
</dbReference>
<dbReference type="Pfam" id="PF00664">
    <property type="entry name" value="ABC_membrane"/>
    <property type="match status" value="1"/>
</dbReference>
<keyword evidence="5 12" id="KW-0812">Transmembrane</keyword>
<feature type="domain" description="ABC transporter" evidence="13">
    <location>
        <begin position="335"/>
        <end position="570"/>
    </location>
</feature>
<feature type="domain" description="ABC transmembrane type-1" evidence="14">
    <location>
        <begin position="23"/>
        <end position="304"/>
    </location>
</feature>
<reference evidence="15 16" key="1">
    <citation type="submission" date="2020-02" db="EMBL/GenBank/DDBJ databases">
        <authorList>
            <person name="Chaudhuri R."/>
        </authorList>
    </citation>
    <scope>NUCLEOTIDE SEQUENCE [LARGE SCALE GENOMIC DNA]</scope>
    <source>
        <strain evidence="15">SFB21</strain>
    </source>
</reference>
<evidence type="ECO:0000256" key="6">
    <source>
        <dbReference type="ARBA" id="ARBA00022741"/>
    </source>
</evidence>
<dbReference type="InterPro" id="IPR003593">
    <property type="entry name" value="AAA+_ATPase"/>
</dbReference>
<dbReference type="SUPFAM" id="SSF52540">
    <property type="entry name" value="P-loop containing nucleoside triphosphate hydrolases"/>
    <property type="match status" value="1"/>
</dbReference>
<dbReference type="CDD" id="cd18552">
    <property type="entry name" value="ABC_6TM_MsbA_like"/>
    <property type="match status" value="1"/>
</dbReference>
<feature type="transmembrane region" description="Helical" evidence="12">
    <location>
        <begin position="244"/>
        <end position="265"/>
    </location>
</feature>
<dbReference type="PANTHER" id="PTHR43394:SF1">
    <property type="entry name" value="ATP-BINDING CASSETTE SUB-FAMILY B MEMBER 10, MITOCHONDRIAL"/>
    <property type="match status" value="1"/>
</dbReference>
<feature type="transmembrane region" description="Helical" evidence="12">
    <location>
        <begin position="60"/>
        <end position="82"/>
    </location>
</feature>
<dbReference type="InterPro" id="IPR039421">
    <property type="entry name" value="Type_1_exporter"/>
</dbReference>
<dbReference type="GO" id="GO:0034040">
    <property type="term" value="F:ATPase-coupled lipid transmembrane transporter activity"/>
    <property type="evidence" value="ECO:0007669"/>
    <property type="project" value="InterPro"/>
</dbReference>
<proteinExistence type="predicted"/>
<dbReference type="PROSITE" id="PS50893">
    <property type="entry name" value="ABC_TRANSPORTER_2"/>
    <property type="match status" value="1"/>
</dbReference>
<dbReference type="RefSeq" id="WP_174559206.1">
    <property type="nucleotide sequence ID" value="NZ_CADDTS010000023.1"/>
</dbReference>
<keyword evidence="10" id="KW-0445">Lipid transport</keyword>
<evidence type="ECO:0000256" key="11">
    <source>
        <dbReference type="ARBA" id="ARBA00023136"/>
    </source>
</evidence>
<sequence>MKYDVKVYLRLLSYLKPFWGLAIFVVIGFAINAATEVSVAKLLEKIINAIQHRDRDFTSLFPLFVILLMFFRGLGTFIGGYFTAVISRNLIFNIRQEVFSKLMRLPSQYYLDNSSGHITAKIMYNVEQLTAASTESLRTIVQQGLITAGLIGYLIYSNWRLTLIILFFAPLIGLLIRKASKRMRKLSTQVQDTMGDVNHVVQETVNGNVVVKGFSGQEYEQKRFYETSMENLRRGMKMVIVQQLNSPTVQLIMSIPLAIIMYIALRPEIMQDTSAGQFVAYITAAGMLSKPIKALTDVNEKIQRGMAAAHSVFELLDLPEEKNTGTLTPALNGNIEFKDVNLVYSDGYHALHDFNLSVKSGETVALVGRSGAGKTSLVNLLLRYQDISSGQLKLDNIDIQEIELNNLRRQISMVNQQVVMFNRTVRENIAYGQLEGASDEDVIKAAKAAYAHDFIMRLPQGYDTPLGAQGLNLSGGQRQRIAIARAILKNAPILILDEATSALDNESEYFIQQAFDAAMRDRTTIVIAHRLSTIENADRIVVMDNGRIVEQGNHVELLAMKGAYYQLHQRNFEEN</sequence>
<dbReference type="Proteomes" id="UP000489961">
    <property type="component" value="Unassembled WGS sequence"/>
</dbReference>
<dbReference type="EMBL" id="CADDTS010000023">
    <property type="protein sequence ID" value="CAB1213241.1"/>
    <property type="molecule type" value="Genomic_DNA"/>
</dbReference>
<dbReference type="GO" id="GO:0005886">
    <property type="term" value="C:plasma membrane"/>
    <property type="evidence" value="ECO:0007669"/>
    <property type="project" value="UniProtKB-SubCell"/>
</dbReference>
<evidence type="ECO:0000313" key="16">
    <source>
        <dbReference type="Proteomes" id="UP000489961"/>
    </source>
</evidence>
<dbReference type="InterPro" id="IPR011917">
    <property type="entry name" value="ABC_transpr_lipidA"/>
</dbReference>
<dbReference type="GO" id="GO:0005524">
    <property type="term" value="F:ATP binding"/>
    <property type="evidence" value="ECO:0007669"/>
    <property type="project" value="UniProtKB-KW"/>
</dbReference>
<dbReference type="Pfam" id="PF00005">
    <property type="entry name" value="ABC_tran"/>
    <property type="match status" value="1"/>
</dbReference>
<dbReference type="Gene3D" id="1.20.1560.10">
    <property type="entry name" value="ABC transporter type 1, transmembrane domain"/>
    <property type="match status" value="1"/>
</dbReference>
<name>A0A811GC84_9GAMM</name>
<comment type="subcellular location">
    <subcellularLocation>
        <location evidence="1">Cell membrane</location>
        <topology evidence="1">Multi-pass membrane protein</topology>
    </subcellularLocation>
</comment>
<evidence type="ECO:0000256" key="3">
    <source>
        <dbReference type="ARBA" id="ARBA00022475"/>
    </source>
</evidence>
<accession>A0A811GC84</accession>
<evidence type="ECO:0000313" key="15">
    <source>
        <dbReference type="EMBL" id="CAB1213241.1"/>
    </source>
</evidence>